<gene>
    <name evidence="1" type="ORF">POPTR_004G138800</name>
</gene>
<accession>B9N5B5</accession>
<protein>
    <submittedName>
        <fullName evidence="1">Uncharacterized protein</fullName>
    </submittedName>
</protein>
<dbReference type="InParanoid" id="B9N5B5"/>
<evidence type="ECO:0000313" key="2">
    <source>
        <dbReference type="Proteomes" id="UP000006729"/>
    </source>
</evidence>
<dbReference type="AlphaFoldDB" id="B9N5B5"/>
<sequence length="112" mass="13078">MWVEESRLKKAYPHLEGKVDGHCFRNCLMTKGSNVYDHDCLPHGSVNLESWERCCIGKTSVYRRKTWSSFNKSTISSPGRSVFSFNYLKRLPVLKSNQFWDIEFELLNSPVK</sequence>
<dbReference type="EMBL" id="CM009293">
    <property type="protein sequence ID" value="PNT41137.1"/>
    <property type="molecule type" value="Genomic_DNA"/>
</dbReference>
<organism evidence="1 2">
    <name type="scientific">Populus trichocarpa</name>
    <name type="common">Western balsam poplar</name>
    <name type="synonym">Populus balsamifera subsp. trichocarpa</name>
    <dbReference type="NCBI Taxonomy" id="3694"/>
    <lineage>
        <taxon>Eukaryota</taxon>
        <taxon>Viridiplantae</taxon>
        <taxon>Streptophyta</taxon>
        <taxon>Embryophyta</taxon>
        <taxon>Tracheophyta</taxon>
        <taxon>Spermatophyta</taxon>
        <taxon>Magnoliopsida</taxon>
        <taxon>eudicotyledons</taxon>
        <taxon>Gunneridae</taxon>
        <taxon>Pentapetalae</taxon>
        <taxon>rosids</taxon>
        <taxon>fabids</taxon>
        <taxon>Malpighiales</taxon>
        <taxon>Salicaceae</taxon>
        <taxon>Saliceae</taxon>
        <taxon>Populus</taxon>
    </lineage>
</organism>
<keyword evidence="2" id="KW-1185">Reference proteome</keyword>
<dbReference type="Proteomes" id="UP000006729">
    <property type="component" value="Chromosome 4"/>
</dbReference>
<name>B9N5B5_POPTR</name>
<dbReference type="HOGENOM" id="CLU_2150200_0_0_1"/>
<proteinExistence type="predicted"/>
<reference evidence="1 2" key="1">
    <citation type="journal article" date="2006" name="Science">
        <title>The genome of black cottonwood, Populus trichocarpa (Torr. &amp; Gray).</title>
        <authorList>
            <person name="Tuskan G.A."/>
            <person name="Difazio S."/>
            <person name="Jansson S."/>
            <person name="Bohlmann J."/>
            <person name="Grigoriev I."/>
            <person name="Hellsten U."/>
            <person name="Putnam N."/>
            <person name="Ralph S."/>
            <person name="Rombauts S."/>
            <person name="Salamov A."/>
            <person name="Schein J."/>
            <person name="Sterck L."/>
            <person name="Aerts A."/>
            <person name="Bhalerao R.R."/>
            <person name="Bhalerao R.P."/>
            <person name="Blaudez D."/>
            <person name="Boerjan W."/>
            <person name="Brun A."/>
            <person name="Brunner A."/>
            <person name="Busov V."/>
            <person name="Campbell M."/>
            <person name="Carlson J."/>
            <person name="Chalot M."/>
            <person name="Chapman J."/>
            <person name="Chen G.L."/>
            <person name="Cooper D."/>
            <person name="Coutinho P.M."/>
            <person name="Couturier J."/>
            <person name="Covert S."/>
            <person name="Cronk Q."/>
            <person name="Cunningham R."/>
            <person name="Davis J."/>
            <person name="Degroeve S."/>
            <person name="Dejardin A."/>
            <person name="Depamphilis C."/>
            <person name="Detter J."/>
            <person name="Dirks B."/>
            <person name="Dubchak I."/>
            <person name="Duplessis S."/>
            <person name="Ehlting J."/>
            <person name="Ellis B."/>
            <person name="Gendler K."/>
            <person name="Goodstein D."/>
            <person name="Gribskov M."/>
            <person name="Grimwood J."/>
            <person name="Groover A."/>
            <person name="Gunter L."/>
            <person name="Hamberger B."/>
            <person name="Heinze B."/>
            <person name="Helariutta Y."/>
            <person name="Henrissat B."/>
            <person name="Holligan D."/>
            <person name="Holt R."/>
            <person name="Huang W."/>
            <person name="Islam-Faridi N."/>
            <person name="Jones S."/>
            <person name="Jones-Rhoades M."/>
            <person name="Jorgensen R."/>
            <person name="Joshi C."/>
            <person name="Kangasjarvi J."/>
            <person name="Karlsson J."/>
            <person name="Kelleher C."/>
            <person name="Kirkpatrick R."/>
            <person name="Kirst M."/>
            <person name="Kohler A."/>
            <person name="Kalluri U."/>
            <person name="Larimer F."/>
            <person name="Leebens-Mack J."/>
            <person name="Leple J.C."/>
            <person name="Locascio P."/>
            <person name="Lou Y."/>
            <person name="Lucas S."/>
            <person name="Martin F."/>
            <person name="Montanini B."/>
            <person name="Napoli C."/>
            <person name="Nelson D.R."/>
            <person name="Nelson C."/>
            <person name="Nieminen K."/>
            <person name="Nilsson O."/>
            <person name="Pereda V."/>
            <person name="Peter G."/>
            <person name="Philippe R."/>
            <person name="Pilate G."/>
            <person name="Poliakov A."/>
            <person name="Razumovskaya J."/>
            <person name="Richardson P."/>
            <person name="Rinaldi C."/>
            <person name="Ritland K."/>
            <person name="Rouze P."/>
            <person name="Ryaboy D."/>
            <person name="Schmutz J."/>
            <person name="Schrader J."/>
            <person name="Segerman B."/>
            <person name="Shin H."/>
            <person name="Siddiqui A."/>
            <person name="Sterky F."/>
            <person name="Terry A."/>
            <person name="Tsai C.J."/>
            <person name="Uberbacher E."/>
            <person name="Unneberg P."/>
            <person name="Vahala J."/>
            <person name="Wall K."/>
            <person name="Wessler S."/>
            <person name="Yang G."/>
            <person name="Yin T."/>
            <person name="Douglas C."/>
            <person name="Marra M."/>
            <person name="Sandberg G."/>
            <person name="Van de Peer Y."/>
            <person name="Rokhsar D."/>
        </authorList>
    </citation>
    <scope>NUCLEOTIDE SEQUENCE [LARGE SCALE GENOMIC DNA]</scope>
    <source>
        <strain evidence="2">cv. Nisqually</strain>
    </source>
</reference>
<evidence type="ECO:0000313" key="1">
    <source>
        <dbReference type="EMBL" id="PNT41137.1"/>
    </source>
</evidence>